<dbReference type="HOGENOM" id="CLU_625048_0_0_3"/>
<dbReference type="InterPro" id="IPR028932">
    <property type="entry name" value="TerB-C"/>
</dbReference>
<dbReference type="Proteomes" id="UP000010474">
    <property type="component" value="Chromosome"/>
</dbReference>
<dbReference type="OrthoDB" id="460892at2"/>
<proteinExistence type="predicted"/>
<keyword evidence="1" id="KW-0175">Coiled coil</keyword>
<dbReference type="Pfam" id="PF15615">
    <property type="entry name" value="TerB_C"/>
    <property type="match status" value="1"/>
</dbReference>
<sequence>MTLITTNSDNFTTLKTSKMHSAIISNRLILGISAFSVSFGLSLVPNWDFNKAFFTALITVLATYSAALFVDKRRRNYEMLILSSLHKRIRELEGLKYRIVREIKQIDEHRNILYTESQHLQNQIAESRNQRDIIHRELGSYAGQKKQLESEINTLQNEIHYLKSSAEELDQTCSHLTAEKRRLELNSNVSRSELTQLQSQIEAFKQEKQEIESNLTLVNRLKPQLEEKLYELRTEIQELEIKISQRNNLLIDTTTAREIVANNLANLQIQTQTQQAEINQLQNQIALLQDERDLLQNQVWELLQNMETLNPETLSENIQENEIELFPFDELLETIDSQPQTSNLPPEWSHFLENLPTYEIQVLKAIVEEDNPKAIIKQIAEEHITMPNLLIDSINEIANNTLGELIIETGEEIPEIYQEHLLNVKKMIAIYEQLITKSISPN</sequence>
<name>K9ZLW7_ANACC</name>
<dbReference type="eggNOG" id="COG1196">
    <property type="taxonomic scope" value="Bacteria"/>
</dbReference>
<keyword evidence="5" id="KW-1185">Reference proteome</keyword>
<dbReference type="AlphaFoldDB" id="K9ZLW7"/>
<evidence type="ECO:0000259" key="3">
    <source>
        <dbReference type="Pfam" id="PF15615"/>
    </source>
</evidence>
<protein>
    <recommendedName>
        <fullName evidence="3">TerB-C domain-containing protein</fullName>
    </recommendedName>
</protein>
<evidence type="ECO:0000256" key="1">
    <source>
        <dbReference type="SAM" id="Coils"/>
    </source>
</evidence>
<keyword evidence="2" id="KW-0472">Membrane</keyword>
<dbReference type="PATRIC" id="fig|272123.3.peg.4820"/>
<dbReference type="STRING" id="272123.Anacy_4425"/>
<accession>K9ZLW7</accession>
<organism evidence="4 5">
    <name type="scientific">Anabaena cylindrica (strain ATCC 27899 / PCC 7122)</name>
    <dbReference type="NCBI Taxonomy" id="272123"/>
    <lineage>
        <taxon>Bacteria</taxon>
        <taxon>Bacillati</taxon>
        <taxon>Cyanobacteriota</taxon>
        <taxon>Cyanophyceae</taxon>
        <taxon>Nostocales</taxon>
        <taxon>Nostocaceae</taxon>
        <taxon>Anabaena</taxon>
    </lineage>
</organism>
<evidence type="ECO:0000256" key="2">
    <source>
        <dbReference type="SAM" id="Phobius"/>
    </source>
</evidence>
<keyword evidence="2" id="KW-0812">Transmembrane</keyword>
<evidence type="ECO:0000313" key="5">
    <source>
        <dbReference type="Proteomes" id="UP000010474"/>
    </source>
</evidence>
<feature type="coiled-coil region" evidence="1">
    <location>
        <begin position="138"/>
        <end position="305"/>
    </location>
</feature>
<feature type="transmembrane region" description="Helical" evidence="2">
    <location>
        <begin position="53"/>
        <end position="70"/>
    </location>
</feature>
<dbReference type="EMBL" id="CP003659">
    <property type="protein sequence ID" value="AFZ59784.1"/>
    <property type="molecule type" value="Genomic_DNA"/>
</dbReference>
<feature type="domain" description="TerB-C" evidence="3">
    <location>
        <begin position="266"/>
        <end position="424"/>
    </location>
</feature>
<gene>
    <name evidence="4" type="ordered locus">Anacy_4425</name>
</gene>
<keyword evidence="2" id="KW-1133">Transmembrane helix</keyword>
<dbReference type="KEGG" id="acy:Anacy_4425"/>
<reference evidence="5" key="1">
    <citation type="journal article" date="2013" name="Proc. Natl. Acad. Sci. U.S.A.">
        <title>Improving the coverage of the cyanobacterial phylum using diversity-driven genome sequencing.</title>
        <authorList>
            <person name="Shih P.M."/>
            <person name="Wu D."/>
            <person name="Latifi A."/>
            <person name="Axen S.D."/>
            <person name="Fewer D.P."/>
            <person name="Talla E."/>
            <person name="Calteau A."/>
            <person name="Cai F."/>
            <person name="Tandeau de Marsac N."/>
            <person name="Rippka R."/>
            <person name="Herdman M."/>
            <person name="Sivonen K."/>
            <person name="Coursin T."/>
            <person name="Laurent T."/>
            <person name="Goodwin L."/>
            <person name="Nolan M."/>
            <person name="Davenport K.W."/>
            <person name="Han C.S."/>
            <person name="Rubin E.M."/>
            <person name="Eisen J.A."/>
            <person name="Woyke T."/>
            <person name="Gugger M."/>
            <person name="Kerfeld C.A."/>
        </authorList>
    </citation>
    <scope>NUCLEOTIDE SEQUENCE [LARGE SCALE GENOMIC DNA]</scope>
    <source>
        <strain evidence="5">ATCC 27899 / PCC 7122</strain>
    </source>
</reference>
<feature type="transmembrane region" description="Helical" evidence="2">
    <location>
        <begin position="28"/>
        <end position="47"/>
    </location>
</feature>
<evidence type="ECO:0000313" key="4">
    <source>
        <dbReference type="EMBL" id="AFZ59784.1"/>
    </source>
</evidence>
<dbReference type="Gene3D" id="1.10.287.1490">
    <property type="match status" value="1"/>
</dbReference>